<sequence>MKYVVAAILLASLAGCIVVPARPYGGYYYGHPCCYRY</sequence>
<reference evidence="1 2" key="1">
    <citation type="submission" date="2019-08" db="EMBL/GenBank/DDBJ databases">
        <authorList>
            <person name="Peeters C."/>
        </authorList>
    </citation>
    <scope>NUCLEOTIDE SEQUENCE [LARGE SCALE GENOMIC DNA]</scope>
    <source>
        <strain evidence="1 2">LMG 30175</strain>
    </source>
</reference>
<protein>
    <recommendedName>
        <fullName evidence="3">Lipoprotein</fullName>
    </recommendedName>
</protein>
<dbReference type="PROSITE" id="PS51257">
    <property type="entry name" value="PROKAR_LIPOPROTEIN"/>
    <property type="match status" value="1"/>
</dbReference>
<organism evidence="1 2">
    <name type="scientific">Pandoraea terrae</name>
    <dbReference type="NCBI Taxonomy" id="1537710"/>
    <lineage>
        <taxon>Bacteria</taxon>
        <taxon>Pseudomonadati</taxon>
        <taxon>Pseudomonadota</taxon>
        <taxon>Betaproteobacteria</taxon>
        <taxon>Burkholderiales</taxon>
        <taxon>Burkholderiaceae</taxon>
        <taxon>Pandoraea</taxon>
    </lineage>
</organism>
<evidence type="ECO:0000313" key="2">
    <source>
        <dbReference type="Proteomes" id="UP000414233"/>
    </source>
</evidence>
<evidence type="ECO:0000313" key="1">
    <source>
        <dbReference type="EMBL" id="VVE37693.1"/>
    </source>
</evidence>
<dbReference type="AlphaFoldDB" id="A0A5E4XN84"/>
<accession>A0A5E4XN84</accession>
<dbReference type="EMBL" id="CABPRZ010000018">
    <property type="protein sequence ID" value="VVE37693.1"/>
    <property type="molecule type" value="Genomic_DNA"/>
</dbReference>
<name>A0A5E4XN84_9BURK</name>
<dbReference type="Proteomes" id="UP000414233">
    <property type="component" value="Unassembled WGS sequence"/>
</dbReference>
<keyword evidence="2" id="KW-1185">Reference proteome</keyword>
<gene>
    <name evidence="1" type="ORF">PTE30175_03889</name>
</gene>
<evidence type="ECO:0008006" key="3">
    <source>
        <dbReference type="Google" id="ProtNLM"/>
    </source>
</evidence>
<proteinExistence type="predicted"/>